<comment type="caution">
    <text evidence="4">The sequence shown here is derived from an EMBL/GenBank/DDBJ whole genome shotgun (WGS) entry which is preliminary data.</text>
</comment>
<dbReference type="InterPro" id="IPR050385">
    <property type="entry name" value="Archaeal_FAD_synthase"/>
</dbReference>
<dbReference type="GO" id="GO:0016779">
    <property type="term" value="F:nucleotidyltransferase activity"/>
    <property type="evidence" value="ECO:0007669"/>
    <property type="project" value="UniProtKB-KW"/>
</dbReference>
<evidence type="ECO:0000256" key="2">
    <source>
        <dbReference type="ARBA" id="ARBA00022695"/>
    </source>
</evidence>
<proteinExistence type="predicted"/>
<evidence type="ECO:0000313" key="4">
    <source>
        <dbReference type="EMBL" id="OGZ27172.1"/>
    </source>
</evidence>
<dbReference type="AlphaFoldDB" id="A0A1G2ENQ6"/>
<keyword evidence="2" id="KW-0548">Nucleotidyltransferase</keyword>
<dbReference type="SUPFAM" id="SSF52374">
    <property type="entry name" value="Nucleotidylyl transferase"/>
    <property type="match status" value="1"/>
</dbReference>
<keyword evidence="1" id="KW-0808">Transferase</keyword>
<dbReference type="PANTHER" id="PTHR43793">
    <property type="entry name" value="FAD SYNTHASE"/>
    <property type="match status" value="1"/>
</dbReference>
<organism evidence="4 5">
    <name type="scientific">Candidatus Nealsonbacteria bacterium RIFOXYB1_FULL_40_15</name>
    <dbReference type="NCBI Taxonomy" id="1801677"/>
    <lineage>
        <taxon>Bacteria</taxon>
        <taxon>Candidatus Nealsoniibacteriota</taxon>
    </lineage>
</organism>
<dbReference type="PANTHER" id="PTHR43793:SF1">
    <property type="entry name" value="FAD SYNTHASE"/>
    <property type="match status" value="1"/>
</dbReference>
<evidence type="ECO:0000313" key="5">
    <source>
        <dbReference type="Proteomes" id="UP000177740"/>
    </source>
</evidence>
<dbReference type="Pfam" id="PF01467">
    <property type="entry name" value="CTP_transf_like"/>
    <property type="match status" value="1"/>
</dbReference>
<dbReference type="InterPro" id="IPR014729">
    <property type="entry name" value="Rossmann-like_a/b/a_fold"/>
</dbReference>
<reference evidence="4 5" key="1">
    <citation type="journal article" date="2016" name="Nat. Commun.">
        <title>Thousands of microbial genomes shed light on interconnected biogeochemical processes in an aquifer system.</title>
        <authorList>
            <person name="Anantharaman K."/>
            <person name="Brown C.T."/>
            <person name="Hug L.A."/>
            <person name="Sharon I."/>
            <person name="Castelle C.J."/>
            <person name="Probst A.J."/>
            <person name="Thomas B.C."/>
            <person name="Singh A."/>
            <person name="Wilkins M.J."/>
            <person name="Karaoz U."/>
            <person name="Brodie E.L."/>
            <person name="Williams K.H."/>
            <person name="Hubbard S.S."/>
            <person name="Banfield J.F."/>
        </authorList>
    </citation>
    <scope>NUCLEOTIDE SEQUENCE [LARGE SCALE GENOMIC DNA]</scope>
</reference>
<dbReference type="Gene3D" id="3.40.50.620">
    <property type="entry name" value="HUPs"/>
    <property type="match status" value="1"/>
</dbReference>
<name>A0A1G2ENQ6_9BACT</name>
<accession>A0A1G2ENQ6</accession>
<evidence type="ECO:0000259" key="3">
    <source>
        <dbReference type="Pfam" id="PF01467"/>
    </source>
</evidence>
<sequence>MKITVITSGYFNPLHMGHVRLIREAKKLGDELIVIVNNDKQVKIKGSVPFMTEEERAEIVESLKYPDKVVLSIDKDSSVAKSLEKIAKKTKGKLIFAKGGDRSIDNIPENEKEICARYGIEVLGNVGGDKVQSSSWLIKKAAKKAL</sequence>
<protein>
    <recommendedName>
        <fullName evidence="3">Cytidyltransferase-like domain-containing protein</fullName>
    </recommendedName>
</protein>
<dbReference type="Proteomes" id="UP000177740">
    <property type="component" value="Unassembled WGS sequence"/>
</dbReference>
<evidence type="ECO:0000256" key="1">
    <source>
        <dbReference type="ARBA" id="ARBA00022679"/>
    </source>
</evidence>
<dbReference type="STRING" id="1801677.A2365_00690"/>
<dbReference type="EMBL" id="MHMM01000010">
    <property type="protein sequence ID" value="OGZ27172.1"/>
    <property type="molecule type" value="Genomic_DNA"/>
</dbReference>
<feature type="domain" description="Cytidyltransferase-like" evidence="3">
    <location>
        <begin position="7"/>
        <end position="118"/>
    </location>
</feature>
<dbReference type="InterPro" id="IPR004821">
    <property type="entry name" value="Cyt_trans-like"/>
</dbReference>
<dbReference type="NCBIfam" id="TIGR00125">
    <property type="entry name" value="cyt_tran_rel"/>
    <property type="match status" value="1"/>
</dbReference>
<gene>
    <name evidence="4" type="ORF">A2365_00690</name>
</gene>